<gene>
    <name evidence="1" type="ORF">KOY49_03005</name>
</gene>
<dbReference type="KEGG" id="mvl:KOY49_03005"/>
<name>A0A8F1M9S3_9BACT</name>
<protein>
    <submittedName>
        <fullName evidence="1">Uncharacterized protein</fullName>
    </submittedName>
</protein>
<dbReference type="Proteomes" id="UP000677117">
    <property type="component" value="Chromosome"/>
</dbReference>
<proteinExistence type="predicted"/>
<keyword evidence="2" id="KW-1185">Reference proteome</keyword>
<organism evidence="1 2">
    <name type="scientific">Candidatus Minimicrobia vallesae</name>
    <dbReference type="NCBI Taxonomy" id="2841264"/>
    <lineage>
        <taxon>Bacteria</taxon>
        <taxon>Candidatus Saccharimonadota</taxon>
        <taxon>Candidatus Saccharimonadota incertae sedis</taxon>
        <taxon>Candidatus Minimicrobia</taxon>
    </lineage>
</organism>
<sequence length="339" mass="38836">MSERQRDGYVVKDKLSHTEDLNKNYISQIIDYVKLIIKHVPFLVEGEELRGEYQESYGKVLGLFQQIEEEYNGLSDCIEIDFDIEEVKESLTSIFNGAYEKFIRENLSVVFPEKLAEVNIPEFCQAEEYAIPDVRRWQHANKIISPELADREYMDFIAEAREAVTKSLTKDEAFGLPDDFTITRPEYIPGNDGKMELSSLLEDFERRKLEEVEDEECNGINPEGDLKFANRVLKFIKSIKLPSEEELAKQYKEATIKENSPVVRSLAESMAKEHLSESLDDALKVLSEKLNSYEVAPEIAGKSLKKATKKKRSNKPKLRVEEGLSAGRSWIEGGRCCDT</sequence>
<dbReference type="EMBL" id="CP076459">
    <property type="protein sequence ID" value="QWQ31145.1"/>
    <property type="molecule type" value="Genomic_DNA"/>
</dbReference>
<reference evidence="1" key="1">
    <citation type="submission" date="2021-06" db="EMBL/GenBank/DDBJ databases">
        <title>An adapted protocol for Saccharibacteria cultivation: two new species join this phylum of Candidate Phyla Radiations.</title>
        <authorList>
            <person name="Ibrahim A."/>
            <person name="Maatouk M."/>
            <person name="Raoult D."/>
            <person name="Bittar F."/>
        </authorList>
    </citation>
    <scope>NUCLEOTIDE SEQUENCE</scope>
    <source>
        <strain evidence="1">IHU2</strain>
    </source>
</reference>
<dbReference type="RefSeq" id="WP_232735947.1">
    <property type="nucleotide sequence ID" value="NZ_CP076459.1"/>
</dbReference>
<dbReference type="AlphaFoldDB" id="A0A8F1M9S3"/>
<evidence type="ECO:0000313" key="1">
    <source>
        <dbReference type="EMBL" id="QWQ31145.1"/>
    </source>
</evidence>
<evidence type="ECO:0000313" key="2">
    <source>
        <dbReference type="Proteomes" id="UP000677117"/>
    </source>
</evidence>
<accession>A0A8F1M9S3</accession>